<evidence type="ECO:0008006" key="4">
    <source>
        <dbReference type="Google" id="ProtNLM"/>
    </source>
</evidence>
<organism evidence="2 3">
    <name type="scientific">Serendipita vermifera MAFF 305830</name>
    <dbReference type="NCBI Taxonomy" id="933852"/>
    <lineage>
        <taxon>Eukaryota</taxon>
        <taxon>Fungi</taxon>
        <taxon>Dikarya</taxon>
        <taxon>Basidiomycota</taxon>
        <taxon>Agaricomycotina</taxon>
        <taxon>Agaricomycetes</taxon>
        <taxon>Sebacinales</taxon>
        <taxon>Serendipitaceae</taxon>
        <taxon>Serendipita</taxon>
    </lineage>
</organism>
<dbReference type="AlphaFoldDB" id="A0A0C3ACA2"/>
<dbReference type="HOGENOM" id="CLU_101883_0_0_1"/>
<proteinExistence type="predicted"/>
<dbReference type="Proteomes" id="UP000054097">
    <property type="component" value="Unassembled WGS sequence"/>
</dbReference>
<dbReference type="OrthoDB" id="6077919at2759"/>
<gene>
    <name evidence="2" type="ORF">M408DRAFT_291639</name>
</gene>
<reference evidence="3" key="2">
    <citation type="submission" date="2015-01" db="EMBL/GenBank/DDBJ databases">
        <title>Evolutionary Origins and Diversification of the Mycorrhizal Mutualists.</title>
        <authorList>
            <consortium name="DOE Joint Genome Institute"/>
            <consortium name="Mycorrhizal Genomics Consortium"/>
            <person name="Kohler A."/>
            <person name="Kuo A."/>
            <person name="Nagy L.G."/>
            <person name="Floudas D."/>
            <person name="Copeland A."/>
            <person name="Barry K.W."/>
            <person name="Cichocki N."/>
            <person name="Veneault-Fourrey C."/>
            <person name="LaButti K."/>
            <person name="Lindquist E.A."/>
            <person name="Lipzen A."/>
            <person name="Lundell T."/>
            <person name="Morin E."/>
            <person name="Murat C."/>
            <person name="Riley R."/>
            <person name="Ohm R."/>
            <person name="Sun H."/>
            <person name="Tunlid A."/>
            <person name="Henrissat B."/>
            <person name="Grigoriev I.V."/>
            <person name="Hibbett D.S."/>
            <person name="Martin F."/>
        </authorList>
    </citation>
    <scope>NUCLEOTIDE SEQUENCE [LARGE SCALE GENOMIC DNA]</scope>
    <source>
        <strain evidence="3">MAFF 305830</strain>
    </source>
</reference>
<feature type="region of interest" description="Disordered" evidence="1">
    <location>
        <begin position="84"/>
        <end position="117"/>
    </location>
</feature>
<feature type="compositionally biased region" description="Low complexity" evidence="1">
    <location>
        <begin position="106"/>
        <end position="117"/>
    </location>
</feature>
<evidence type="ECO:0000313" key="3">
    <source>
        <dbReference type="Proteomes" id="UP000054097"/>
    </source>
</evidence>
<evidence type="ECO:0000313" key="2">
    <source>
        <dbReference type="EMBL" id="KIM22285.1"/>
    </source>
</evidence>
<protein>
    <recommendedName>
        <fullName evidence="4">C2H2-type domain-containing protein</fullName>
    </recommendedName>
</protein>
<reference evidence="2 3" key="1">
    <citation type="submission" date="2014-04" db="EMBL/GenBank/DDBJ databases">
        <authorList>
            <consortium name="DOE Joint Genome Institute"/>
            <person name="Kuo A."/>
            <person name="Zuccaro A."/>
            <person name="Kohler A."/>
            <person name="Nagy L.G."/>
            <person name="Floudas D."/>
            <person name="Copeland A."/>
            <person name="Barry K.W."/>
            <person name="Cichocki N."/>
            <person name="Veneault-Fourrey C."/>
            <person name="LaButti K."/>
            <person name="Lindquist E.A."/>
            <person name="Lipzen A."/>
            <person name="Lundell T."/>
            <person name="Morin E."/>
            <person name="Murat C."/>
            <person name="Sun H."/>
            <person name="Tunlid A."/>
            <person name="Henrissat B."/>
            <person name="Grigoriev I.V."/>
            <person name="Hibbett D.S."/>
            <person name="Martin F."/>
            <person name="Nordberg H.P."/>
            <person name="Cantor M.N."/>
            <person name="Hua S.X."/>
        </authorList>
    </citation>
    <scope>NUCLEOTIDE SEQUENCE [LARGE SCALE GENOMIC DNA]</scope>
    <source>
        <strain evidence="2 3">MAFF 305830</strain>
    </source>
</reference>
<name>A0A0C3ACA2_SERVB</name>
<sequence length="214" mass="23896">MRPFYPPCFALAHALRPRPGDEGSTSSWDYIGEEYRCCEECIRAYYDFVRTYPEMSIDLMDLPPSTADAAKDSTIVENDQPSLRTGRQLTPTVGPSSSIIPSTNGTNATTNCPETTTAPTSSTRMRYYCVECGHPFNRLQRARDCAYKDLGLTPHICGGRCGSTVTCSKAYSSEERLHEHLAPAEERIMQCLQWYVIGLLRLFPMLNFPVGEAS</sequence>
<keyword evidence="3" id="KW-1185">Reference proteome</keyword>
<feature type="compositionally biased region" description="Polar residues" evidence="1">
    <location>
        <begin position="84"/>
        <end position="105"/>
    </location>
</feature>
<evidence type="ECO:0000256" key="1">
    <source>
        <dbReference type="SAM" id="MobiDB-lite"/>
    </source>
</evidence>
<accession>A0A0C3ACA2</accession>
<dbReference type="EMBL" id="KN824359">
    <property type="protein sequence ID" value="KIM22285.1"/>
    <property type="molecule type" value="Genomic_DNA"/>
</dbReference>